<organism evidence="1 2">
    <name type="scientific">Trifolium pratense</name>
    <name type="common">Red clover</name>
    <dbReference type="NCBI Taxonomy" id="57577"/>
    <lineage>
        <taxon>Eukaryota</taxon>
        <taxon>Viridiplantae</taxon>
        <taxon>Streptophyta</taxon>
        <taxon>Embryophyta</taxon>
        <taxon>Tracheophyta</taxon>
        <taxon>Spermatophyta</taxon>
        <taxon>Magnoliopsida</taxon>
        <taxon>eudicotyledons</taxon>
        <taxon>Gunneridae</taxon>
        <taxon>Pentapetalae</taxon>
        <taxon>rosids</taxon>
        <taxon>fabids</taxon>
        <taxon>Fabales</taxon>
        <taxon>Fabaceae</taxon>
        <taxon>Papilionoideae</taxon>
        <taxon>50 kb inversion clade</taxon>
        <taxon>NPAAA clade</taxon>
        <taxon>Hologalegina</taxon>
        <taxon>IRL clade</taxon>
        <taxon>Trifolieae</taxon>
        <taxon>Trifolium</taxon>
    </lineage>
</organism>
<sequence>MLVCNEYGKSFLNVYALNNSSNDVIEVCRPLQNHHGQNLVIDGFEISRLGLTQGRVRFGKLRRNGSLVCFWFRKKFPRIALWFFVESGKHFDNMVLDFKLKVLINGTTQLISSCEYISYTQKETEQMLCCDLQCKVEGVFSKNEWNWVEILCEMEHLMPCDSKWVMAHKDWITKMILKCSLLYVYPEKEEDDFSLLDNLASPPLLNKQKFLHLCDEKNNIKRCRE</sequence>
<dbReference type="Proteomes" id="UP001177021">
    <property type="component" value="Unassembled WGS sequence"/>
</dbReference>
<gene>
    <name evidence="1" type="ORF">MILVUS5_LOCUS28415</name>
</gene>
<dbReference type="EMBL" id="CASHSV030000409">
    <property type="protein sequence ID" value="CAJ2662889.1"/>
    <property type="molecule type" value="Genomic_DNA"/>
</dbReference>
<proteinExistence type="predicted"/>
<accession>A0ACB0L308</accession>
<keyword evidence="2" id="KW-1185">Reference proteome</keyword>
<name>A0ACB0L308_TRIPR</name>
<protein>
    <submittedName>
        <fullName evidence="1">Uncharacterized protein</fullName>
    </submittedName>
</protein>
<evidence type="ECO:0000313" key="2">
    <source>
        <dbReference type="Proteomes" id="UP001177021"/>
    </source>
</evidence>
<reference evidence="1" key="1">
    <citation type="submission" date="2023-10" db="EMBL/GenBank/DDBJ databases">
        <authorList>
            <person name="Rodriguez Cubillos JULIANA M."/>
            <person name="De Vega J."/>
        </authorList>
    </citation>
    <scope>NUCLEOTIDE SEQUENCE</scope>
</reference>
<evidence type="ECO:0000313" key="1">
    <source>
        <dbReference type="EMBL" id="CAJ2662889.1"/>
    </source>
</evidence>
<comment type="caution">
    <text evidence="1">The sequence shown here is derived from an EMBL/GenBank/DDBJ whole genome shotgun (WGS) entry which is preliminary data.</text>
</comment>